<dbReference type="EMBL" id="LGCL01000034">
    <property type="protein sequence ID" value="KPL73734.1"/>
    <property type="molecule type" value="Genomic_DNA"/>
</dbReference>
<protein>
    <recommendedName>
        <fullName evidence="1">NACHT domain-containing protein</fullName>
    </recommendedName>
</protein>
<feature type="domain" description="NACHT" evidence="1">
    <location>
        <begin position="253"/>
        <end position="408"/>
    </location>
</feature>
<gene>
    <name evidence="2" type="ORF">ADN00_14275</name>
</gene>
<dbReference type="SUPFAM" id="SSF52540">
    <property type="entry name" value="P-loop containing nucleoside triphosphate hydrolases"/>
    <property type="match status" value="1"/>
</dbReference>
<proteinExistence type="predicted"/>
<name>A0A0P6XEY2_9CHLR</name>
<evidence type="ECO:0000313" key="2">
    <source>
        <dbReference type="EMBL" id="KPL73734.1"/>
    </source>
</evidence>
<organism evidence="2 3">
    <name type="scientific">Ornatilinea apprima</name>
    <dbReference type="NCBI Taxonomy" id="1134406"/>
    <lineage>
        <taxon>Bacteria</taxon>
        <taxon>Bacillati</taxon>
        <taxon>Chloroflexota</taxon>
        <taxon>Anaerolineae</taxon>
        <taxon>Anaerolineales</taxon>
        <taxon>Anaerolineaceae</taxon>
        <taxon>Ornatilinea</taxon>
    </lineage>
</organism>
<dbReference type="RefSeq" id="WP_075063705.1">
    <property type="nucleotide sequence ID" value="NZ_LGCL01000034.1"/>
</dbReference>
<dbReference type="PROSITE" id="PS50837">
    <property type="entry name" value="NACHT"/>
    <property type="match status" value="1"/>
</dbReference>
<dbReference type="InterPro" id="IPR007421">
    <property type="entry name" value="Schlafen_AlbA_2_dom"/>
</dbReference>
<accession>A0A0P6XEY2</accession>
<dbReference type="STRING" id="1134406.ADN00_14275"/>
<evidence type="ECO:0000259" key="1">
    <source>
        <dbReference type="PROSITE" id="PS50837"/>
    </source>
</evidence>
<sequence>MPEDSSRNFDSNFFLDKVNRWTEGPRLDFKEVYYNLKDEEQLAKFIKHVIAFSNVARRIGKVCWILFGVKDDTKEILDIRDKFPSKQPKGWNNPKVDFGSMMTQGFEDEFRNCFTTWISPDIPDFTFEYGYVIDPKDNNRKFVSYLTIEPTPTETHFCLKKSPQSGKYKVGDSFIRKNSSTVLVAKDQERYLLSRSKIEYFSKDDWGKIVKHHLTGDFQRFMDIQPYINPGFEKHEEKVDSIQAILDNIKRHKVQVIIGGRGEGKSILLHRIAYKLAEQASNWITQVNEYGQSIDKNKENDDYIVKSIEKEIEIEAKSPIPIYFSLRTSFSSISDFENQICGLINSFLAKSKNTFTNLSAFTDMPGTRWLILLDGVDELRNKDVAGQELQKWLRYLPENVNVIMTSRPLSVTGIDEYYPMIIKPLTTTQIDQLLQTRINENSVFFDVYKFADSNPFQTIKDWIISNPDIQNLLTNFRALEYFIEQIIPSNNQAKPDMDDMLPVVNIKSEEISNAKEKVVEIIEPAINGLSFNISELTYENQISLDEQKIGLDAESVETENNEVEDPRDEFVIQDISIVLKRIIDSLEKDEIHRMQGINTNTPQFARNTRNSLCRIAWNDNWDNIEFNCETYKVKEKWIDDDQLYWGENVGYIQHNPNYIFYKFIDSLIRIYFAAEYAFESRLNNEDIISMVGNQKSRIKNETVIHKLISILNGLLNANGREKLNINFGG</sequence>
<dbReference type="OrthoDB" id="135105at2"/>
<comment type="caution">
    <text evidence="2">The sequence shown here is derived from an EMBL/GenBank/DDBJ whole genome shotgun (WGS) entry which is preliminary data.</text>
</comment>
<dbReference type="AlphaFoldDB" id="A0A0P6XEY2"/>
<dbReference type="Proteomes" id="UP000050417">
    <property type="component" value="Unassembled WGS sequence"/>
</dbReference>
<dbReference type="InterPro" id="IPR007111">
    <property type="entry name" value="NACHT_NTPase"/>
</dbReference>
<dbReference type="Gene3D" id="3.40.50.300">
    <property type="entry name" value="P-loop containing nucleotide triphosphate hydrolases"/>
    <property type="match status" value="1"/>
</dbReference>
<keyword evidence="3" id="KW-1185">Reference proteome</keyword>
<evidence type="ECO:0000313" key="3">
    <source>
        <dbReference type="Proteomes" id="UP000050417"/>
    </source>
</evidence>
<dbReference type="InterPro" id="IPR027417">
    <property type="entry name" value="P-loop_NTPase"/>
</dbReference>
<reference evidence="2 3" key="1">
    <citation type="submission" date="2015-07" db="EMBL/GenBank/DDBJ databases">
        <title>Genome sequence of Ornatilinea apprima DSM 23815.</title>
        <authorList>
            <person name="Hemp J."/>
            <person name="Ward L.M."/>
            <person name="Pace L.A."/>
            <person name="Fischer W.W."/>
        </authorList>
    </citation>
    <scope>NUCLEOTIDE SEQUENCE [LARGE SCALE GENOMIC DNA]</scope>
    <source>
        <strain evidence="2 3">P3M-1</strain>
    </source>
</reference>
<dbReference type="Pfam" id="PF04326">
    <property type="entry name" value="SLFN_AlbA_2"/>
    <property type="match status" value="1"/>
</dbReference>